<sequence>MGWGNSGETPAAGKVAGDRRTAAELAGGDRNFRPTHLLDRKAPKPSTSAEVNNKENLKSPTTTGERDDRQLPETQSPPDLSCPVVMFLFMHECLALKVELYEHQPFFQLQTAPNQVATVRCGSCQMTLMYPYGAPSVKCAVCHFVTNVGVSIDFSCFLSFYGKSFWFPHFDSANGRASNPVNRPHGPAYSSAAPSSASATHLQSQTVVVENPMSFDASGKLVSNVVVGVTTEKK</sequence>
<dbReference type="NCBIfam" id="TIGR01053">
    <property type="entry name" value="LSD1"/>
    <property type="match status" value="1"/>
</dbReference>
<name>A0A9Q1KUS1_9CARY</name>
<evidence type="ECO:0000313" key="5">
    <source>
        <dbReference type="EMBL" id="KAJ8449933.1"/>
    </source>
</evidence>
<dbReference type="Pfam" id="PF06943">
    <property type="entry name" value="zf-LSD1"/>
    <property type="match status" value="1"/>
</dbReference>
<feature type="region of interest" description="Disordered" evidence="3">
    <location>
        <begin position="1"/>
        <end position="77"/>
    </location>
</feature>
<evidence type="ECO:0000313" key="6">
    <source>
        <dbReference type="Proteomes" id="UP001153076"/>
    </source>
</evidence>
<evidence type="ECO:0000256" key="2">
    <source>
        <dbReference type="ARBA" id="ARBA00023242"/>
    </source>
</evidence>
<reference evidence="5" key="1">
    <citation type="submission" date="2022-04" db="EMBL/GenBank/DDBJ databases">
        <title>Carnegiea gigantea Genome sequencing and assembly v2.</title>
        <authorList>
            <person name="Copetti D."/>
            <person name="Sanderson M.J."/>
            <person name="Burquez A."/>
            <person name="Wojciechowski M.F."/>
        </authorList>
    </citation>
    <scope>NUCLEOTIDE SEQUENCE</scope>
    <source>
        <strain evidence="5">SGP5-SGP5p</strain>
        <tissue evidence="5">Aerial part</tissue>
    </source>
</reference>
<protein>
    <recommendedName>
        <fullName evidence="4">Zinc finger LSD1-type domain-containing protein</fullName>
    </recommendedName>
</protein>
<comment type="caution">
    <text evidence="5">The sequence shown here is derived from an EMBL/GenBank/DDBJ whole genome shotgun (WGS) entry which is preliminary data.</text>
</comment>
<dbReference type="InterPro" id="IPR005735">
    <property type="entry name" value="Znf_LSD1"/>
</dbReference>
<feature type="compositionally biased region" description="Basic and acidic residues" evidence="3">
    <location>
        <begin position="30"/>
        <end position="42"/>
    </location>
</feature>
<dbReference type="EMBL" id="JAKOGI010000018">
    <property type="protein sequence ID" value="KAJ8449933.1"/>
    <property type="molecule type" value="Genomic_DNA"/>
</dbReference>
<dbReference type="PANTHER" id="PTHR31747">
    <property type="entry name" value="PROTEIN LSD1"/>
    <property type="match status" value="1"/>
</dbReference>
<keyword evidence="6" id="KW-1185">Reference proteome</keyword>
<dbReference type="InterPro" id="IPR040319">
    <property type="entry name" value="LSD1-like"/>
</dbReference>
<keyword evidence="2" id="KW-0539">Nucleus</keyword>
<evidence type="ECO:0000256" key="1">
    <source>
        <dbReference type="ARBA" id="ARBA00004123"/>
    </source>
</evidence>
<dbReference type="PANTHER" id="PTHR31747:SF3">
    <property type="entry name" value="PROTEIN LSD1"/>
    <property type="match status" value="1"/>
</dbReference>
<dbReference type="Proteomes" id="UP001153076">
    <property type="component" value="Unassembled WGS sequence"/>
</dbReference>
<feature type="domain" description="Zinc finger LSD1-type" evidence="4">
    <location>
        <begin position="121"/>
        <end position="145"/>
    </location>
</feature>
<proteinExistence type="predicted"/>
<dbReference type="OrthoDB" id="5594417at2759"/>
<evidence type="ECO:0000259" key="4">
    <source>
        <dbReference type="Pfam" id="PF06943"/>
    </source>
</evidence>
<dbReference type="AlphaFoldDB" id="A0A9Q1KUS1"/>
<comment type="subcellular location">
    <subcellularLocation>
        <location evidence="1">Nucleus</location>
    </subcellularLocation>
</comment>
<organism evidence="5 6">
    <name type="scientific">Carnegiea gigantea</name>
    <dbReference type="NCBI Taxonomy" id="171969"/>
    <lineage>
        <taxon>Eukaryota</taxon>
        <taxon>Viridiplantae</taxon>
        <taxon>Streptophyta</taxon>
        <taxon>Embryophyta</taxon>
        <taxon>Tracheophyta</taxon>
        <taxon>Spermatophyta</taxon>
        <taxon>Magnoliopsida</taxon>
        <taxon>eudicotyledons</taxon>
        <taxon>Gunneridae</taxon>
        <taxon>Pentapetalae</taxon>
        <taxon>Caryophyllales</taxon>
        <taxon>Cactineae</taxon>
        <taxon>Cactaceae</taxon>
        <taxon>Cactoideae</taxon>
        <taxon>Echinocereeae</taxon>
        <taxon>Carnegiea</taxon>
    </lineage>
</organism>
<gene>
    <name evidence="5" type="ORF">Cgig2_029295</name>
</gene>
<evidence type="ECO:0000256" key="3">
    <source>
        <dbReference type="SAM" id="MobiDB-lite"/>
    </source>
</evidence>
<dbReference type="GO" id="GO:0005634">
    <property type="term" value="C:nucleus"/>
    <property type="evidence" value="ECO:0007669"/>
    <property type="project" value="UniProtKB-SubCell"/>
</dbReference>
<accession>A0A9Q1KUS1</accession>